<keyword evidence="11" id="KW-1185">Reference proteome</keyword>
<dbReference type="SMART" id="SM00046">
    <property type="entry name" value="DAGKc"/>
    <property type="match status" value="1"/>
</dbReference>
<dbReference type="GO" id="GO:0016301">
    <property type="term" value="F:kinase activity"/>
    <property type="evidence" value="ECO:0007669"/>
    <property type="project" value="UniProtKB-KW"/>
</dbReference>
<evidence type="ECO:0000256" key="8">
    <source>
        <dbReference type="ARBA" id="ARBA00023264"/>
    </source>
</evidence>
<dbReference type="PROSITE" id="PS50146">
    <property type="entry name" value="DAGK"/>
    <property type="match status" value="1"/>
</dbReference>
<keyword evidence="6" id="KW-0067">ATP-binding</keyword>
<dbReference type="InterPro" id="IPR001206">
    <property type="entry name" value="Diacylglycerol_kinase_cat_dom"/>
</dbReference>
<feature type="domain" description="DAGKc" evidence="9">
    <location>
        <begin position="1"/>
        <end position="130"/>
    </location>
</feature>
<evidence type="ECO:0000313" key="10">
    <source>
        <dbReference type="EMBL" id="MEQ2471585.1"/>
    </source>
</evidence>
<dbReference type="EMBL" id="JBBMFE010000002">
    <property type="protein sequence ID" value="MEQ2471585.1"/>
    <property type="molecule type" value="Genomic_DNA"/>
</dbReference>
<dbReference type="Gene3D" id="3.40.50.10330">
    <property type="entry name" value="Probable inorganic polyphosphate/atp-NAD kinase, domain 1"/>
    <property type="match status" value="1"/>
</dbReference>
<dbReference type="PANTHER" id="PTHR12358:SF54">
    <property type="entry name" value="SPHINGOSINE KINASE RELATED PROTEIN"/>
    <property type="match status" value="1"/>
</dbReference>
<name>A0ABV1FE05_9FIRM</name>
<keyword evidence="7" id="KW-0594">Phospholipid biosynthesis</keyword>
<keyword evidence="5 10" id="KW-0418">Kinase</keyword>
<dbReference type="Pfam" id="PF00781">
    <property type="entry name" value="DAGK_cat"/>
    <property type="match status" value="1"/>
</dbReference>
<keyword evidence="7" id="KW-0443">Lipid metabolism</keyword>
<dbReference type="InterPro" id="IPR045540">
    <property type="entry name" value="YegS/DAGK_C"/>
</dbReference>
<accession>A0ABV1FE05</accession>
<evidence type="ECO:0000256" key="3">
    <source>
        <dbReference type="ARBA" id="ARBA00022679"/>
    </source>
</evidence>
<dbReference type="InterPro" id="IPR016064">
    <property type="entry name" value="NAD/diacylglycerol_kinase_sf"/>
</dbReference>
<evidence type="ECO:0000256" key="5">
    <source>
        <dbReference type="ARBA" id="ARBA00022777"/>
    </source>
</evidence>
<protein>
    <submittedName>
        <fullName evidence="10">Diacylglycerol kinase family protein</fullName>
    </submittedName>
</protein>
<dbReference type="NCBIfam" id="TIGR00147">
    <property type="entry name" value="YegS/Rv2252/BmrU family lipid kinase"/>
    <property type="match status" value="1"/>
</dbReference>
<dbReference type="InterPro" id="IPR017438">
    <property type="entry name" value="ATP-NAD_kinase_N"/>
</dbReference>
<proteinExistence type="inferred from homology"/>
<keyword evidence="7" id="KW-0444">Lipid biosynthesis</keyword>
<organism evidence="10 11">
    <name type="scientific">Laedolimicola intestinihominis</name>
    <dbReference type="NCBI Taxonomy" id="3133166"/>
    <lineage>
        <taxon>Bacteria</taxon>
        <taxon>Bacillati</taxon>
        <taxon>Bacillota</taxon>
        <taxon>Clostridia</taxon>
        <taxon>Lachnospirales</taxon>
        <taxon>Lachnospiraceae</taxon>
        <taxon>Laedolimicola</taxon>
    </lineage>
</organism>
<dbReference type="Gene3D" id="2.60.200.40">
    <property type="match status" value="1"/>
</dbReference>
<sequence length="309" mass="33637">MYYFIVNPGSRSGNGKYVWQKAERILDQEDVEYRVYFTAYRTHATELAAEITARTERLTLIAVGGDGTVNEVINGIRDFSRVTLGYIPTGSSNDFARCMGLPTDTEAAVQNILHPTHFDKIDLGLMELGGQKRYFAVSCGCGFDAAVCHEALHSRIKNLLNRLHLGKLTYVGIALKQLVLCKPGSATITLSNGKSKTYSKAYFVSGMNCHCEGGGLKLAPHADIHDGFLDIFVVNRLGKLLIALMLPTAYAGFHTIFPGVHIFRARSAEVAVTGTLPLHTDGETCLMEDTVKMACCPQSLTLIAAGKNA</sequence>
<evidence type="ECO:0000256" key="6">
    <source>
        <dbReference type="ARBA" id="ARBA00022840"/>
    </source>
</evidence>
<dbReference type="InterPro" id="IPR050187">
    <property type="entry name" value="Lipid_Phosphate_FormReg"/>
</dbReference>
<keyword evidence="4" id="KW-0547">Nucleotide-binding</keyword>
<comment type="caution">
    <text evidence="10">The sequence shown here is derived from an EMBL/GenBank/DDBJ whole genome shotgun (WGS) entry which is preliminary data.</text>
</comment>
<reference evidence="10 11" key="1">
    <citation type="submission" date="2024-03" db="EMBL/GenBank/DDBJ databases">
        <title>Human intestinal bacterial collection.</title>
        <authorList>
            <person name="Pauvert C."/>
            <person name="Hitch T.C.A."/>
            <person name="Clavel T."/>
        </authorList>
    </citation>
    <scope>NUCLEOTIDE SEQUENCE [LARGE SCALE GENOMIC DNA]</scope>
    <source>
        <strain evidence="10 11">CLA-AA-H132</strain>
    </source>
</reference>
<evidence type="ECO:0000256" key="2">
    <source>
        <dbReference type="ARBA" id="ARBA00005983"/>
    </source>
</evidence>
<keyword evidence="3" id="KW-0808">Transferase</keyword>
<dbReference type="SUPFAM" id="SSF111331">
    <property type="entry name" value="NAD kinase/diacylglycerol kinase-like"/>
    <property type="match status" value="1"/>
</dbReference>
<dbReference type="InterPro" id="IPR005218">
    <property type="entry name" value="Diacylglycerol/lipid_kinase"/>
</dbReference>
<evidence type="ECO:0000259" key="9">
    <source>
        <dbReference type="PROSITE" id="PS50146"/>
    </source>
</evidence>
<dbReference type="Proteomes" id="UP001438008">
    <property type="component" value="Unassembled WGS sequence"/>
</dbReference>
<evidence type="ECO:0000256" key="1">
    <source>
        <dbReference type="ARBA" id="ARBA00001946"/>
    </source>
</evidence>
<dbReference type="RefSeq" id="WP_349163813.1">
    <property type="nucleotide sequence ID" value="NZ_JBBMFE010000002.1"/>
</dbReference>
<evidence type="ECO:0000313" key="11">
    <source>
        <dbReference type="Proteomes" id="UP001438008"/>
    </source>
</evidence>
<evidence type="ECO:0000256" key="4">
    <source>
        <dbReference type="ARBA" id="ARBA00022741"/>
    </source>
</evidence>
<comment type="similarity">
    <text evidence="2">Belongs to the diacylglycerol/lipid kinase family.</text>
</comment>
<keyword evidence="8" id="KW-1208">Phospholipid metabolism</keyword>
<gene>
    <name evidence="10" type="ORF">WMO29_03640</name>
</gene>
<comment type="cofactor">
    <cofactor evidence="1">
        <name>Mg(2+)</name>
        <dbReference type="ChEBI" id="CHEBI:18420"/>
    </cofactor>
</comment>
<dbReference type="PANTHER" id="PTHR12358">
    <property type="entry name" value="SPHINGOSINE KINASE"/>
    <property type="match status" value="1"/>
</dbReference>
<evidence type="ECO:0000256" key="7">
    <source>
        <dbReference type="ARBA" id="ARBA00023209"/>
    </source>
</evidence>
<dbReference type="Pfam" id="PF19279">
    <property type="entry name" value="YegS_C"/>
    <property type="match status" value="1"/>
</dbReference>